<dbReference type="InterPro" id="IPR020846">
    <property type="entry name" value="MFS_dom"/>
</dbReference>
<feature type="domain" description="Major facilitator superfamily (MFS) profile" evidence="2">
    <location>
        <begin position="1"/>
        <end position="163"/>
    </location>
</feature>
<feature type="transmembrane region" description="Helical" evidence="1">
    <location>
        <begin position="130"/>
        <end position="153"/>
    </location>
</feature>
<accession>A0A317PLJ5</accession>
<keyword evidence="1" id="KW-0472">Membrane</keyword>
<keyword evidence="1" id="KW-1133">Transmembrane helix</keyword>
<dbReference type="GO" id="GO:0022857">
    <property type="term" value="F:transmembrane transporter activity"/>
    <property type="evidence" value="ECO:0007669"/>
    <property type="project" value="InterPro"/>
</dbReference>
<dbReference type="OrthoDB" id="8907787at2"/>
<sequence>MQTRQSRRPGELVFAIALVVFSAILLWQAFAISGFSGLSTPGIFPMLATGTMLVSGLAILRDVVRSRPVAGGRSPLHGFVADIVPLRLSGMIGLVALYLAAMPWVGFLISSAIFLFLSILFLWRRSLLMTTALTAVSLLAVYLVFRVVFQVVLPAGTLMRGWS</sequence>
<protein>
    <submittedName>
        <fullName evidence="3">Tripartite tricarboxylate transporter TctB family protein</fullName>
    </submittedName>
</protein>
<feature type="transmembrane region" description="Helical" evidence="1">
    <location>
        <begin position="12"/>
        <end position="30"/>
    </location>
</feature>
<reference evidence="3 4" key="1">
    <citation type="submission" date="2018-05" db="EMBL/GenBank/DDBJ databases">
        <title>Genomic Encyclopedia of Type Strains, Phase IV (KMG-IV): sequencing the most valuable type-strain genomes for metagenomic binning, comparative biology and taxonomic classification.</title>
        <authorList>
            <person name="Goeker M."/>
        </authorList>
    </citation>
    <scope>NUCLEOTIDE SEQUENCE [LARGE SCALE GENOMIC DNA]</scope>
    <source>
        <strain evidence="3 4">DSM 16791</strain>
    </source>
</reference>
<dbReference type="EMBL" id="QGTR01000003">
    <property type="protein sequence ID" value="PWV99906.1"/>
    <property type="molecule type" value="Genomic_DNA"/>
</dbReference>
<name>A0A317PLJ5_9HYPH</name>
<dbReference type="Proteomes" id="UP000246352">
    <property type="component" value="Unassembled WGS sequence"/>
</dbReference>
<evidence type="ECO:0000259" key="2">
    <source>
        <dbReference type="PROSITE" id="PS50850"/>
    </source>
</evidence>
<evidence type="ECO:0000256" key="1">
    <source>
        <dbReference type="SAM" id="Phobius"/>
    </source>
</evidence>
<evidence type="ECO:0000313" key="4">
    <source>
        <dbReference type="Proteomes" id="UP000246352"/>
    </source>
</evidence>
<comment type="caution">
    <text evidence="3">The sequence shown here is derived from an EMBL/GenBank/DDBJ whole genome shotgun (WGS) entry which is preliminary data.</text>
</comment>
<organism evidence="3 4">
    <name type="scientific">Hoeflea marina</name>
    <dbReference type="NCBI Taxonomy" id="274592"/>
    <lineage>
        <taxon>Bacteria</taxon>
        <taxon>Pseudomonadati</taxon>
        <taxon>Pseudomonadota</taxon>
        <taxon>Alphaproteobacteria</taxon>
        <taxon>Hyphomicrobiales</taxon>
        <taxon>Rhizobiaceae</taxon>
        <taxon>Hoeflea</taxon>
    </lineage>
</organism>
<keyword evidence="1" id="KW-0812">Transmembrane</keyword>
<proteinExistence type="predicted"/>
<dbReference type="AlphaFoldDB" id="A0A317PLJ5"/>
<gene>
    <name evidence="3" type="ORF">DFR52_103105</name>
</gene>
<dbReference type="PROSITE" id="PS50850">
    <property type="entry name" value="MFS"/>
    <property type="match status" value="1"/>
</dbReference>
<dbReference type="Pfam" id="PF07331">
    <property type="entry name" value="TctB"/>
    <property type="match status" value="1"/>
</dbReference>
<keyword evidence="4" id="KW-1185">Reference proteome</keyword>
<evidence type="ECO:0000313" key="3">
    <source>
        <dbReference type="EMBL" id="PWV99906.1"/>
    </source>
</evidence>
<dbReference type="InterPro" id="IPR009936">
    <property type="entry name" value="DUF1468"/>
</dbReference>
<dbReference type="RefSeq" id="WP_110032183.1">
    <property type="nucleotide sequence ID" value="NZ_QGTR01000003.1"/>
</dbReference>
<feature type="transmembrane region" description="Helical" evidence="1">
    <location>
        <begin position="104"/>
        <end position="123"/>
    </location>
</feature>
<feature type="transmembrane region" description="Helical" evidence="1">
    <location>
        <begin position="42"/>
        <end position="64"/>
    </location>
</feature>